<gene>
    <name evidence="2" type="ORF">H8R91_09725</name>
</gene>
<protein>
    <recommendedName>
        <fullName evidence="4">Glycosyltransferase family 2 protein</fullName>
    </recommendedName>
</protein>
<dbReference type="Proteomes" id="UP000636755">
    <property type="component" value="Unassembled WGS sequence"/>
</dbReference>
<reference evidence="2 3" key="1">
    <citation type="submission" date="2020-08" db="EMBL/GenBank/DDBJ databases">
        <title>Genome public.</title>
        <authorList>
            <person name="Liu C."/>
            <person name="Sun Q."/>
        </authorList>
    </citation>
    <scope>NUCLEOTIDE SEQUENCE [LARGE SCALE GENOMIC DNA]</scope>
    <source>
        <strain evidence="2 3">NSJ-71</strain>
    </source>
</reference>
<proteinExistence type="predicted"/>
<name>A0ABR7HML9_9FIRM</name>
<organism evidence="2 3">
    <name type="scientific">Ruminococcus intestinalis</name>
    <dbReference type="NCBI Taxonomy" id="2763066"/>
    <lineage>
        <taxon>Bacteria</taxon>
        <taxon>Bacillati</taxon>
        <taxon>Bacillota</taxon>
        <taxon>Clostridia</taxon>
        <taxon>Eubacteriales</taxon>
        <taxon>Oscillospiraceae</taxon>
        <taxon>Ruminococcus</taxon>
    </lineage>
</organism>
<sequence>MTAISTAILIIFAVMGIIYCVREITYFLYKNKNNCSIIIVTPLEGENQNAEFILRGAASRLRWFCRGGKDCILCLDCDMDEETENICKALCKEYGFIRMIKKTELIHLLNE</sequence>
<feature type="transmembrane region" description="Helical" evidence="1">
    <location>
        <begin position="6"/>
        <end position="29"/>
    </location>
</feature>
<accession>A0ABR7HML9</accession>
<comment type="caution">
    <text evidence="2">The sequence shown here is derived from an EMBL/GenBank/DDBJ whole genome shotgun (WGS) entry which is preliminary data.</text>
</comment>
<dbReference type="RefSeq" id="WP_022234448.1">
    <property type="nucleotide sequence ID" value="NZ_JACOPS010000004.1"/>
</dbReference>
<keyword evidence="3" id="KW-1185">Reference proteome</keyword>
<evidence type="ECO:0000256" key="1">
    <source>
        <dbReference type="SAM" id="Phobius"/>
    </source>
</evidence>
<keyword evidence="1" id="KW-0812">Transmembrane</keyword>
<evidence type="ECO:0000313" key="3">
    <source>
        <dbReference type="Proteomes" id="UP000636755"/>
    </source>
</evidence>
<dbReference type="EMBL" id="JACOPS010000004">
    <property type="protein sequence ID" value="MBC5728789.1"/>
    <property type="molecule type" value="Genomic_DNA"/>
</dbReference>
<evidence type="ECO:0008006" key="4">
    <source>
        <dbReference type="Google" id="ProtNLM"/>
    </source>
</evidence>
<evidence type="ECO:0000313" key="2">
    <source>
        <dbReference type="EMBL" id="MBC5728789.1"/>
    </source>
</evidence>
<keyword evidence="1" id="KW-1133">Transmembrane helix</keyword>
<keyword evidence="1" id="KW-0472">Membrane</keyword>